<protein>
    <submittedName>
        <fullName evidence="1">Uncharacterized protein</fullName>
    </submittedName>
</protein>
<name>A0A6C0IZR9_9ZZZZ</name>
<accession>A0A6C0IZR9</accession>
<reference evidence="1" key="1">
    <citation type="journal article" date="2020" name="Nature">
        <title>Giant virus diversity and host interactions through global metagenomics.</title>
        <authorList>
            <person name="Schulz F."/>
            <person name="Roux S."/>
            <person name="Paez-Espino D."/>
            <person name="Jungbluth S."/>
            <person name="Walsh D.A."/>
            <person name="Denef V.J."/>
            <person name="McMahon K.D."/>
            <person name="Konstantinidis K.T."/>
            <person name="Eloe-Fadrosh E.A."/>
            <person name="Kyrpides N.C."/>
            <person name="Woyke T."/>
        </authorList>
    </citation>
    <scope>NUCLEOTIDE SEQUENCE</scope>
    <source>
        <strain evidence="1">GVMAG-M-3300025695-21</strain>
    </source>
</reference>
<dbReference type="AlphaFoldDB" id="A0A6C0IZR9"/>
<evidence type="ECO:0000313" key="1">
    <source>
        <dbReference type="EMBL" id="QHT98838.1"/>
    </source>
</evidence>
<proteinExistence type="predicted"/>
<organism evidence="1">
    <name type="scientific">viral metagenome</name>
    <dbReference type="NCBI Taxonomy" id="1070528"/>
    <lineage>
        <taxon>unclassified sequences</taxon>
        <taxon>metagenomes</taxon>
        <taxon>organismal metagenomes</taxon>
    </lineage>
</organism>
<dbReference type="EMBL" id="MN740297">
    <property type="protein sequence ID" value="QHT98838.1"/>
    <property type="molecule type" value="Genomic_DNA"/>
</dbReference>
<sequence length="368" mass="43694">MNKSENYVKEKVKNAAYNNLKKLVFNEGGVIYGGYVRDEYISEYYKKKYNENTKNLKKDPNFDKDQFWNTSFDPETAYRTLLPQNIDISFENIEVTHRFINKLLIHEYFNKCVTVTFLPPPYMPQIKIIKKLKISLIIGNIPFIYKGEIIDIFINITLPVKDGLTPPFYNVDMLCNAFIMTKEGKKLSNNTGTFIDKYSEYERNIISTKIIKDMLEFKTYLCLNPSFYAKKYCISYNNQCMNLIKKMHKKNFPWTILNMPFDTHIINVSKDINCCICYNILEKNERICNTVYSDKNNKYKSPPIHYDCMMNYLISQINDVSKLYNLYQHIDVDRFILNNKESLVFKCPYRNLVDFTKCRDKIKIAYKD</sequence>